<dbReference type="Proteomes" id="UP000236161">
    <property type="component" value="Unassembled WGS sequence"/>
</dbReference>
<protein>
    <recommendedName>
        <fullName evidence="3">Retrotransposon gag domain-containing protein</fullName>
    </recommendedName>
</protein>
<dbReference type="AlphaFoldDB" id="A0A2H9ZQX6"/>
<evidence type="ECO:0008006" key="3">
    <source>
        <dbReference type="Google" id="ProtNLM"/>
    </source>
</evidence>
<accession>A0A2H9ZQX6</accession>
<name>A0A2H9ZQX6_9ASPA</name>
<organism evidence="1 2">
    <name type="scientific">Apostasia shenzhenica</name>
    <dbReference type="NCBI Taxonomy" id="1088818"/>
    <lineage>
        <taxon>Eukaryota</taxon>
        <taxon>Viridiplantae</taxon>
        <taxon>Streptophyta</taxon>
        <taxon>Embryophyta</taxon>
        <taxon>Tracheophyta</taxon>
        <taxon>Spermatophyta</taxon>
        <taxon>Magnoliopsida</taxon>
        <taxon>Liliopsida</taxon>
        <taxon>Asparagales</taxon>
        <taxon>Orchidaceae</taxon>
        <taxon>Apostasioideae</taxon>
        <taxon>Apostasia</taxon>
    </lineage>
</organism>
<keyword evidence="2" id="KW-1185">Reference proteome</keyword>
<evidence type="ECO:0000313" key="2">
    <source>
        <dbReference type="Proteomes" id="UP000236161"/>
    </source>
</evidence>
<dbReference type="OrthoDB" id="786614at2759"/>
<reference evidence="1 2" key="1">
    <citation type="journal article" date="2017" name="Nature">
        <title>The Apostasia genome and the evolution of orchids.</title>
        <authorList>
            <person name="Zhang G.Q."/>
            <person name="Liu K.W."/>
            <person name="Li Z."/>
            <person name="Lohaus R."/>
            <person name="Hsiao Y.Y."/>
            <person name="Niu S.C."/>
            <person name="Wang J.Y."/>
            <person name="Lin Y.C."/>
            <person name="Xu Q."/>
            <person name="Chen L.J."/>
            <person name="Yoshida K."/>
            <person name="Fujiwara S."/>
            <person name="Wang Z.W."/>
            <person name="Zhang Y.Q."/>
            <person name="Mitsuda N."/>
            <person name="Wang M."/>
            <person name="Liu G.H."/>
            <person name="Pecoraro L."/>
            <person name="Huang H.X."/>
            <person name="Xiao X.J."/>
            <person name="Lin M."/>
            <person name="Wu X.Y."/>
            <person name="Wu W.L."/>
            <person name="Chen Y.Y."/>
            <person name="Chang S.B."/>
            <person name="Sakamoto S."/>
            <person name="Ohme-Takagi M."/>
            <person name="Yagi M."/>
            <person name="Zeng S.J."/>
            <person name="Shen C.Y."/>
            <person name="Yeh C.M."/>
            <person name="Luo Y.B."/>
            <person name="Tsai W.C."/>
            <person name="Van de Peer Y."/>
            <person name="Liu Z.J."/>
        </authorList>
    </citation>
    <scope>NUCLEOTIDE SEQUENCE [LARGE SCALE GENOMIC DNA]</scope>
    <source>
        <strain evidence="2">cv. Shenzhen</strain>
        <tissue evidence="1">Stem</tissue>
    </source>
</reference>
<proteinExistence type="predicted"/>
<dbReference type="EMBL" id="KZ454830">
    <property type="protein sequence ID" value="PKA45688.1"/>
    <property type="molecule type" value="Genomic_DNA"/>
</dbReference>
<evidence type="ECO:0000313" key="1">
    <source>
        <dbReference type="EMBL" id="PKA45688.1"/>
    </source>
</evidence>
<gene>
    <name evidence="1" type="ORF">AXF42_Ash011029</name>
</gene>
<sequence length="96" mass="11571">MFKDKRPPYFDDEADSFIAEDWLEEIENIFEAMECPDEKKVILATTAMRKDAQYWWKSDCRTQFAGRSQHDITWEEFTELLREHFVPPSIREISYA</sequence>